<evidence type="ECO:0000256" key="2">
    <source>
        <dbReference type="ARBA" id="ARBA00022741"/>
    </source>
</evidence>
<evidence type="ECO:0000256" key="3">
    <source>
        <dbReference type="ARBA" id="ARBA00022840"/>
    </source>
</evidence>
<dbReference type="Pfam" id="PF00005">
    <property type="entry name" value="ABC_tran"/>
    <property type="match status" value="1"/>
</dbReference>
<dbReference type="PANTHER" id="PTHR42781">
    <property type="entry name" value="SPERMIDINE/PUTRESCINE IMPORT ATP-BINDING PROTEIN POTA"/>
    <property type="match status" value="1"/>
</dbReference>
<dbReference type="GO" id="GO:0016887">
    <property type="term" value="F:ATP hydrolysis activity"/>
    <property type="evidence" value="ECO:0007669"/>
    <property type="project" value="InterPro"/>
</dbReference>
<organism evidence="5 6">
    <name type="scientific">Calycomorphotria hydatis</name>
    <dbReference type="NCBI Taxonomy" id="2528027"/>
    <lineage>
        <taxon>Bacteria</taxon>
        <taxon>Pseudomonadati</taxon>
        <taxon>Planctomycetota</taxon>
        <taxon>Planctomycetia</taxon>
        <taxon>Planctomycetales</taxon>
        <taxon>Planctomycetaceae</taxon>
        <taxon>Calycomorphotria</taxon>
    </lineage>
</organism>
<reference evidence="5 6" key="1">
    <citation type="submission" date="2019-02" db="EMBL/GenBank/DDBJ databases">
        <title>Deep-cultivation of Planctomycetes and their phenomic and genomic characterization uncovers novel biology.</title>
        <authorList>
            <person name="Wiegand S."/>
            <person name="Jogler M."/>
            <person name="Boedeker C."/>
            <person name="Pinto D."/>
            <person name="Vollmers J."/>
            <person name="Rivas-Marin E."/>
            <person name="Kohn T."/>
            <person name="Peeters S.H."/>
            <person name="Heuer A."/>
            <person name="Rast P."/>
            <person name="Oberbeckmann S."/>
            <person name="Bunk B."/>
            <person name="Jeske O."/>
            <person name="Meyerdierks A."/>
            <person name="Storesund J.E."/>
            <person name="Kallscheuer N."/>
            <person name="Luecker S."/>
            <person name="Lage O.M."/>
            <person name="Pohl T."/>
            <person name="Merkel B.J."/>
            <person name="Hornburger P."/>
            <person name="Mueller R.-W."/>
            <person name="Bruemmer F."/>
            <person name="Labrenz M."/>
            <person name="Spormann A.M."/>
            <person name="Op den Camp H."/>
            <person name="Overmann J."/>
            <person name="Amann R."/>
            <person name="Jetten M.S.M."/>
            <person name="Mascher T."/>
            <person name="Medema M.H."/>
            <person name="Devos D.P."/>
            <person name="Kaster A.-K."/>
            <person name="Ovreas L."/>
            <person name="Rohde M."/>
            <person name="Galperin M.Y."/>
            <person name="Jogler C."/>
        </authorList>
    </citation>
    <scope>NUCLEOTIDE SEQUENCE [LARGE SCALE GENOMIC DNA]</scope>
    <source>
        <strain evidence="5 6">V22</strain>
    </source>
</reference>
<dbReference type="GO" id="GO:0005524">
    <property type="term" value="F:ATP binding"/>
    <property type="evidence" value="ECO:0007669"/>
    <property type="project" value="UniProtKB-KW"/>
</dbReference>
<dbReference type="RefSeq" id="WP_197439545.1">
    <property type="nucleotide sequence ID" value="NZ_CP036316.1"/>
</dbReference>
<dbReference type="InterPro" id="IPR003593">
    <property type="entry name" value="AAA+_ATPase"/>
</dbReference>
<dbReference type="SUPFAM" id="SSF52540">
    <property type="entry name" value="P-loop containing nucleoside triphosphate hydrolases"/>
    <property type="match status" value="1"/>
</dbReference>
<dbReference type="PROSITE" id="PS00211">
    <property type="entry name" value="ABC_TRANSPORTER_1"/>
    <property type="match status" value="1"/>
</dbReference>
<keyword evidence="6" id="KW-1185">Reference proteome</keyword>
<dbReference type="Proteomes" id="UP000319976">
    <property type="component" value="Chromosome"/>
</dbReference>
<accession>A0A517T9M9</accession>
<dbReference type="PROSITE" id="PS50893">
    <property type="entry name" value="ABC_TRANSPORTER_2"/>
    <property type="match status" value="1"/>
</dbReference>
<dbReference type="Gene3D" id="3.40.50.300">
    <property type="entry name" value="P-loop containing nucleotide triphosphate hydrolases"/>
    <property type="match status" value="1"/>
</dbReference>
<protein>
    <submittedName>
        <fullName evidence="5">Trehalose import ATP-binding protein SugC</fullName>
        <ecNumber evidence="5">3.6.3.-</ecNumber>
    </submittedName>
</protein>
<feature type="domain" description="ABC transporter" evidence="4">
    <location>
        <begin position="1"/>
        <end position="224"/>
    </location>
</feature>
<dbReference type="InterPro" id="IPR017871">
    <property type="entry name" value="ABC_transporter-like_CS"/>
</dbReference>
<dbReference type="EMBL" id="CP036316">
    <property type="protein sequence ID" value="QDT65077.1"/>
    <property type="molecule type" value="Genomic_DNA"/>
</dbReference>
<proteinExistence type="predicted"/>
<dbReference type="PANTHER" id="PTHR42781:SF4">
    <property type="entry name" value="SPERMIDINE_PUTRESCINE IMPORT ATP-BINDING PROTEIN POTA"/>
    <property type="match status" value="1"/>
</dbReference>
<evidence type="ECO:0000313" key="6">
    <source>
        <dbReference type="Proteomes" id="UP000319976"/>
    </source>
</evidence>
<keyword evidence="3 5" id="KW-0067">ATP-binding</keyword>
<name>A0A517T9M9_9PLAN</name>
<dbReference type="KEGG" id="chya:V22_23230"/>
<dbReference type="SMART" id="SM00382">
    <property type="entry name" value="AAA"/>
    <property type="match status" value="1"/>
</dbReference>
<sequence>MVSIEGLIVDLGEKQLGPIDLIIDPGSHVLLRGPSGSGKTSLLESIAGLRDVREGRISLGGFDVTHRRPADRHLGYAPQDAVLFESMTVEQNLEFPLKFRGIQKADRKERVHRIVELLHIDELLHRKPYRLSGGERQRIALGRAVIYETDLLLLDEPFSALDEESREVMRAALSDIRQQTNCTILHASHDMQDVDSLADRVVNLHQGRILTSEASTSDGHSSNP</sequence>
<dbReference type="InterPro" id="IPR027417">
    <property type="entry name" value="P-loop_NTPase"/>
</dbReference>
<evidence type="ECO:0000259" key="4">
    <source>
        <dbReference type="PROSITE" id="PS50893"/>
    </source>
</evidence>
<dbReference type="InterPro" id="IPR050093">
    <property type="entry name" value="ABC_SmlMolc_Importer"/>
</dbReference>
<evidence type="ECO:0000313" key="5">
    <source>
        <dbReference type="EMBL" id="QDT65077.1"/>
    </source>
</evidence>
<dbReference type="EC" id="3.6.3.-" evidence="5"/>
<evidence type="ECO:0000256" key="1">
    <source>
        <dbReference type="ARBA" id="ARBA00022448"/>
    </source>
</evidence>
<keyword evidence="2" id="KW-0547">Nucleotide-binding</keyword>
<gene>
    <name evidence="5" type="primary">sugC</name>
    <name evidence="5" type="ORF">V22_23230</name>
</gene>
<keyword evidence="5" id="KW-0378">Hydrolase</keyword>
<keyword evidence="1" id="KW-0813">Transport</keyword>
<dbReference type="AlphaFoldDB" id="A0A517T9M9"/>
<dbReference type="InterPro" id="IPR003439">
    <property type="entry name" value="ABC_transporter-like_ATP-bd"/>
</dbReference>